<accession>A0A9X1FTE3</accession>
<dbReference type="InterPro" id="IPR013530">
    <property type="entry name" value="PAD_C"/>
</dbReference>
<evidence type="ECO:0000313" key="3">
    <source>
        <dbReference type="Proteomes" id="UP001138661"/>
    </source>
</evidence>
<reference evidence="2" key="1">
    <citation type="submission" date="2021-07" db="EMBL/GenBank/DDBJ databases">
        <title>Roseobacter insulae sp. nov., isolated from a tidal flat.</title>
        <authorList>
            <person name="Park S."/>
            <person name="Yoon J.-H."/>
        </authorList>
    </citation>
    <scope>NUCLEOTIDE SEQUENCE</scope>
    <source>
        <strain evidence="2">YSTF-M11</strain>
    </source>
</reference>
<dbReference type="Pfam" id="PF03068">
    <property type="entry name" value="PAD"/>
    <property type="match status" value="3"/>
</dbReference>
<dbReference type="AlphaFoldDB" id="A0A9X1FTE3"/>
<dbReference type="GO" id="GO:0005509">
    <property type="term" value="F:calcium ion binding"/>
    <property type="evidence" value="ECO:0007669"/>
    <property type="project" value="InterPro"/>
</dbReference>
<protein>
    <submittedName>
        <fullName evidence="2">Protein-arginine deiminase domain-containing protein</fullName>
    </submittedName>
</protein>
<evidence type="ECO:0000259" key="1">
    <source>
        <dbReference type="Pfam" id="PF03068"/>
    </source>
</evidence>
<dbReference type="PANTHER" id="PTHR10837:SF11">
    <property type="entry name" value="PROTEIN-ARGININE DEIMINASE TYPE-1"/>
    <property type="match status" value="1"/>
</dbReference>
<feature type="domain" description="Protein-arginine deiminase C-terminal" evidence="1">
    <location>
        <begin position="854"/>
        <end position="905"/>
    </location>
</feature>
<sequence length="913" mass="101259">MAPLTVFGDFDQDGRISRKAREQDLKNAFPGLVVLPNIDADGRRLPRKVAPAKPVALDHTRTRSGADNERASLVVAVSDGEARSLQFEVDAGGEEFLRFTDRRHRLLHVTANRFEAPITGVGDYKFSVEAISLRGSPLLGAAARSADPGRFNVTVSALAIDGTMLASDTFTGTVAPWLIIDNMAVPERLYMCQIDEDDPIERGNYPSVQEVSALVKRLRGVTFLPIPHAVNNGDAWIQDQFQLGACHAPRASLRAICHLPRLRSNVSQDGIGANLSTMTPAHFPSADLGLLQDFYLRPVGEATDASGRARTFLFKDSFELSRRLDRLWGLWGLIRSAYFVRDLHKTAQDKKLEEQLLLLNTQGFFDARAAVVRAVGRVRRVLDRRASAAVKDGQKEAMAQLRALLSLRLTLVKKTLILRRDERKIIVPTDAFGDLVFTAREIDDFDENLIGKHGSLNFGGNLEVSPPLKDAPFGKIAFGANAASDTRGADPDLVHFLESQGAQPVVDIETAWLDVAHVDEVMAFVPAPSTKPGSVIAVASPGLAMAIVDAAFGVYMEGGGTMAVAAGNDENALHPALRDKTTDGDAPVTRMLRGRYWLHHLPKDAFATIEPPLIYRDMVRHYPVDFHLQQDDSEVIAYNSEPGRDRNYNASMSIREFRYFGRFTNDWLAENKLTDLHRTLSGAFPDLPRLEIPVLYDEVTWIEDKQTKEIGPDFDNEQTSAFLPNGVNMQILGHHVLVPRPYGPRAAPDVAARILKRAVPSQASLFDAETFRRRGLDRLIHWIKRPIFPGASGSDSARIAAQFADGFADMTEAEVREAIIKANKGAFSSRPNPADELPDLKEGWRRLLIPEGTVDLFEAFIQTRLEALGLKVHFVDTWYYHIRLGEIHCGTNVLRRAPRHAPRWWDAEMRGIG</sequence>
<gene>
    <name evidence="2" type="ORF">KX928_06295</name>
</gene>
<comment type="caution">
    <text evidence="2">The sequence shown here is derived from an EMBL/GenBank/DDBJ whole genome shotgun (WGS) entry which is preliminary data.</text>
</comment>
<dbReference type="Proteomes" id="UP001138661">
    <property type="component" value="Unassembled WGS sequence"/>
</dbReference>
<feature type="domain" description="Protein-arginine deiminase C-terminal" evidence="1">
    <location>
        <begin position="452"/>
        <end position="551"/>
    </location>
</feature>
<name>A0A9X1FTE3_9RHOB</name>
<dbReference type="InterPro" id="IPR004303">
    <property type="entry name" value="PAD"/>
</dbReference>
<proteinExistence type="predicted"/>
<dbReference type="EMBL" id="JAHXDN010000002">
    <property type="protein sequence ID" value="MBW4707391.1"/>
    <property type="molecule type" value="Genomic_DNA"/>
</dbReference>
<keyword evidence="3" id="KW-1185">Reference proteome</keyword>
<dbReference type="GO" id="GO:0004668">
    <property type="term" value="F:protein-arginine deiminase activity"/>
    <property type="evidence" value="ECO:0007669"/>
    <property type="project" value="InterPro"/>
</dbReference>
<dbReference type="PANTHER" id="PTHR10837">
    <property type="entry name" value="PEPTIDYLARGININE DEIMINASE"/>
    <property type="match status" value="1"/>
</dbReference>
<dbReference type="RefSeq" id="WP_219500219.1">
    <property type="nucleotide sequence ID" value="NZ_JAHXDN010000002.1"/>
</dbReference>
<feature type="domain" description="Protein-arginine deiminase C-terminal" evidence="1">
    <location>
        <begin position="166"/>
        <end position="264"/>
    </location>
</feature>
<dbReference type="GO" id="GO:0005737">
    <property type="term" value="C:cytoplasm"/>
    <property type="evidence" value="ECO:0007669"/>
    <property type="project" value="InterPro"/>
</dbReference>
<organism evidence="2 3">
    <name type="scientific">Roseobacter insulae</name>
    <dbReference type="NCBI Taxonomy" id="2859783"/>
    <lineage>
        <taxon>Bacteria</taxon>
        <taxon>Pseudomonadati</taxon>
        <taxon>Pseudomonadota</taxon>
        <taxon>Alphaproteobacteria</taxon>
        <taxon>Rhodobacterales</taxon>
        <taxon>Roseobacteraceae</taxon>
        <taxon>Roseobacter</taxon>
    </lineage>
</organism>
<evidence type="ECO:0000313" key="2">
    <source>
        <dbReference type="EMBL" id="MBW4707391.1"/>
    </source>
</evidence>